<feature type="compositionally biased region" description="Basic residues" evidence="1">
    <location>
        <begin position="1"/>
        <end position="16"/>
    </location>
</feature>
<dbReference type="Proteomes" id="UP000298493">
    <property type="component" value="Unassembled WGS sequence"/>
</dbReference>
<name>A0A4Z1NYY3_9PEZI</name>
<reference evidence="2 3" key="1">
    <citation type="submission" date="2019-04" db="EMBL/GenBank/DDBJ databases">
        <title>High contiguity whole genome sequence and gene annotation resource for two Venturia nashicola isolates.</title>
        <authorList>
            <person name="Prokchorchik M."/>
            <person name="Won K."/>
            <person name="Lee Y."/>
            <person name="Choi E.D."/>
            <person name="Segonzac C."/>
            <person name="Sohn K.H."/>
        </authorList>
    </citation>
    <scope>NUCLEOTIDE SEQUENCE [LARGE SCALE GENOMIC DNA]</scope>
    <source>
        <strain evidence="2 3">PRI2</strain>
    </source>
</reference>
<sequence length="109" mass="12426">MATTGRKRRGRPRRPWFKKEGGIPVTETYGQKFTMSYFELEDTQSKQFYQVLEHGNQSTELKASAYGAQPVQKNGYVPVAGTSCYDGQAQGTLYRDGWQRSPQQPSYAY</sequence>
<organism evidence="2 3">
    <name type="scientific">Venturia nashicola</name>
    <dbReference type="NCBI Taxonomy" id="86259"/>
    <lineage>
        <taxon>Eukaryota</taxon>
        <taxon>Fungi</taxon>
        <taxon>Dikarya</taxon>
        <taxon>Ascomycota</taxon>
        <taxon>Pezizomycotina</taxon>
        <taxon>Dothideomycetes</taxon>
        <taxon>Pleosporomycetidae</taxon>
        <taxon>Venturiales</taxon>
        <taxon>Venturiaceae</taxon>
        <taxon>Venturia</taxon>
    </lineage>
</organism>
<evidence type="ECO:0000256" key="1">
    <source>
        <dbReference type="SAM" id="MobiDB-lite"/>
    </source>
</evidence>
<keyword evidence="3" id="KW-1185">Reference proteome</keyword>
<dbReference type="AlphaFoldDB" id="A0A4Z1NYY3"/>
<proteinExistence type="predicted"/>
<gene>
    <name evidence="2" type="ORF">E6O75_ATG04883</name>
</gene>
<comment type="caution">
    <text evidence="2">The sequence shown here is derived from an EMBL/GenBank/DDBJ whole genome shotgun (WGS) entry which is preliminary data.</text>
</comment>
<feature type="region of interest" description="Disordered" evidence="1">
    <location>
        <begin position="1"/>
        <end position="21"/>
    </location>
</feature>
<evidence type="ECO:0000313" key="3">
    <source>
        <dbReference type="Proteomes" id="UP000298493"/>
    </source>
</evidence>
<protein>
    <submittedName>
        <fullName evidence="2">Uncharacterized protein</fullName>
    </submittedName>
</protein>
<dbReference type="EMBL" id="SNSC02000009">
    <property type="protein sequence ID" value="TID21488.1"/>
    <property type="molecule type" value="Genomic_DNA"/>
</dbReference>
<accession>A0A4Z1NYY3</accession>
<evidence type="ECO:0000313" key="2">
    <source>
        <dbReference type="EMBL" id="TID21488.1"/>
    </source>
</evidence>